<comment type="caution">
    <text evidence="9">The sequence shown here is derived from an EMBL/GenBank/DDBJ whole genome shotgun (WGS) entry which is preliminary data.</text>
</comment>
<dbReference type="PRINTS" id="PR00133">
    <property type="entry name" value="GLHYDRLASE3"/>
</dbReference>
<dbReference type="FunFam" id="2.60.40.10:FF:000731">
    <property type="entry name" value="Lysosomal beta glucosidase"/>
    <property type="match status" value="1"/>
</dbReference>
<dbReference type="InterPro" id="IPR026891">
    <property type="entry name" value="Fn3-like"/>
</dbReference>
<gene>
    <name evidence="9" type="ORF">PBS003_LOCUS5151</name>
</gene>
<keyword evidence="5" id="KW-0378">Hydrolase</keyword>
<keyword evidence="6" id="KW-0326">Glycosidase</keyword>
<dbReference type="InterPro" id="IPR001764">
    <property type="entry name" value="Glyco_hydro_3_N"/>
</dbReference>
<dbReference type="PANTHER" id="PTHR30620">
    <property type="entry name" value="PERIPLASMIC BETA-GLUCOSIDASE-RELATED"/>
    <property type="match status" value="1"/>
</dbReference>
<evidence type="ECO:0000256" key="3">
    <source>
        <dbReference type="ARBA" id="ARBA00012744"/>
    </source>
</evidence>
<dbReference type="Gene3D" id="2.60.40.10">
    <property type="entry name" value="Immunoglobulins"/>
    <property type="match status" value="1"/>
</dbReference>
<feature type="chain" id="PRO_5043437518" description="beta-glucosidase" evidence="7">
    <location>
        <begin position="21"/>
        <end position="784"/>
    </location>
</feature>
<feature type="signal peptide" evidence="7">
    <location>
        <begin position="1"/>
        <end position="20"/>
    </location>
</feature>
<reference evidence="9" key="1">
    <citation type="submission" date="2021-11" db="EMBL/GenBank/DDBJ databases">
        <authorList>
            <person name="Islam A."/>
            <person name="Islam S."/>
            <person name="Flora M.S."/>
            <person name="Rahman M."/>
            <person name="Ziaur R.M."/>
            <person name="Epstein J.H."/>
            <person name="Hassan M."/>
            <person name="Klassen M."/>
            <person name="Woodard K."/>
            <person name="Webb A."/>
            <person name="Webby R.J."/>
            <person name="El Zowalaty M.E."/>
        </authorList>
    </citation>
    <scope>NUCLEOTIDE SEQUENCE</scope>
    <source>
        <strain evidence="9">Pbs3</strain>
    </source>
</reference>
<dbReference type="InterPro" id="IPR017853">
    <property type="entry name" value="GH"/>
</dbReference>
<dbReference type="InterPro" id="IPR002772">
    <property type="entry name" value="Glyco_hydro_3_C"/>
</dbReference>
<dbReference type="Pfam" id="PF14310">
    <property type="entry name" value="Fn3-like"/>
    <property type="match status" value="1"/>
</dbReference>
<dbReference type="InterPro" id="IPR051915">
    <property type="entry name" value="Cellulose_Degrad_GH3"/>
</dbReference>
<comment type="catalytic activity">
    <reaction evidence="1">
        <text>Hydrolysis of terminal, non-reducing beta-D-glucosyl residues with release of beta-D-glucose.</text>
        <dbReference type="EC" id="3.2.1.21"/>
    </reaction>
</comment>
<keyword evidence="4 7" id="KW-0732">Signal</keyword>
<protein>
    <recommendedName>
        <fullName evidence="3">beta-glucosidase</fullName>
        <ecNumber evidence="3">3.2.1.21</ecNumber>
    </recommendedName>
</protein>
<dbReference type="Gene3D" id="3.40.50.1700">
    <property type="entry name" value="Glycoside hydrolase family 3 C-terminal domain"/>
    <property type="match status" value="1"/>
</dbReference>
<dbReference type="InterPro" id="IPR036881">
    <property type="entry name" value="Glyco_hydro_3_C_sf"/>
</dbReference>
<accession>A0AAU9L120</accession>
<dbReference type="FunFam" id="3.20.20.300:FF:000007">
    <property type="entry name" value="Lysosomal beta glucosidase"/>
    <property type="match status" value="1"/>
</dbReference>
<dbReference type="EC" id="3.2.1.21" evidence="3"/>
<organism evidence="9 10">
    <name type="scientific">Peronospora belbahrii</name>
    <dbReference type="NCBI Taxonomy" id="622444"/>
    <lineage>
        <taxon>Eukaryota</taxon>
        <taxon>Sar</taxon>
        <taxon>Stramenopiles</taxon>
        <taxon>Oomycota</taxon>
        <taxon>Peronosporomycetes</taxon>
        <taxon>Peronosporales</taxon>
        <taxon>Peronosporaceae</taxon>
        <taxon>Peronospora</taxon>
    </lineage>
</organism>
<dbReference type="Proteomes" id="UP001160483">
    <property type="component" value="Unassembled WGS sequence"/>
</dbReference>
<dbReference type="FunFam" id="3.40.50.1700:FF:000006">
    <property type="entry name" value="Lysosomal beta glucosidase"/>
    <property type="match status" value="1"/>
</dbReference>
<evidence type="ECO:0000259" key="8">
    <source>
        <dbReference type="SMART" id="SM01217"/>
    </source>
</evidence>
<dbReference type="GO" id="GO:0008422">
    <property type="term" value="F:beta-glucosidase activity"/>
    <property type="evidence" value="ECO:0007669"/>
    <property type="project" value="UniProtKB-EC"/>
</dbReference>
<evidence type="ECO:0000256" key="1">
    <source>
        <dbReference type="ARBA" id="ARBA00000448"/>
    </source>
</evidence>
<evidence type="ECO:0000256" key="4">
    <source>
        <dbReference type="ARBA" id="ARBA00022729"/>
    </source>
</evidence>
<dbReference type="EMBL" id="CAKKTJ010000246">
    <property type="protein sequence ID" value="CAH0478455.1"/>
    <property type="molecule type" value="Genomic_DNA"/>
</dbReference>
<dbReference type="InterPro" id="IPR036962">
    <property type="entry name" value="Glyco_hydro_3_N_sf"/>
</dbReference>
<dbReference type="SMART" id="SM01217">
    <property type="entry name" value="Fn3_like"/>
    <property type="match status" value="1"/>
</dbReference>
<dbReference type="InterPro" id="IPR013783">
    <property type="entry name" value="Ig-like_fold"/>
</dbReference>
<feature type="domain" description="Fibronectin type III-like" evidence="8">
    <location>
        <begin position="675"/>
        <end position="749"/>
    </location>
</feature>
<dbReference type="Gene3D" id="3.20.20.300">
    <property type="entry name" value="Glycoside hydrolase, family 3, N-terminal domain"/>
    <property type="match status" value="1"/>
</dbReference>
<evidence type="ECO:0000256" key="6">
    <source>
        <dbReference type="ARBA" id="ARBA00023295"/>
    </source>
</evidence>
<evidence type="ECO:0000313" key="10">
    <source>
        <dbReference type="Proteomes" id="UP001160483"/>
    </source>
</evidence>
<evidence type="ECO:0000256" key="2">
    <source>
        <dbReference type="ARBA" id="ARBA00005336"/>
    </source>
</evidence>
<comment type="similarity">
    <text evidence="2">Belongs to the glycosyl hydrolase 3 family.</text>
</comment>
<dbReference type="PANTHER" id="PTHR30620:SF16">
    <property type="entry name" value="LYSOSOMAL BETA GLUCOSIDASE"/>
    <property type="match status" value="1"/>
</dbReference>
<dbReference type="Pfam" id="PF00933">
    <property type="entry name" value="Glyco_hydro_3"/>
    <property type="match status" value="1"/>
</dbReference>
<proteinExistence type="inferred from homology"/>
<dbReference type="AlphaFoldDB" id="A0AAU9L120"/>
<sequence length="784" mass="86045">MVKLFLRAAAAVLSLSTVVATSISLSPEEIALDARAQFIVDNFTVAQVIGQMTQLDISTVINAENNTLNEGYVRFYAKQFVGSYFNTIWDENVDEYVGWNASEFRAIVSRIQEITMEENDGNPMIYALDSVHGANYVEGAVLFPQQINNGASFNPDLVYKVGQITAQDTLAAGIPWIFAPILDIAQNPLWARNYETFGEDPHLTSVMGDAIVRGLQSNNQTAACIKHFIAYSKTATGHDRQNVNIGDFDLLNYFMPPFKAAIDAGALSVMENYISINGNPVIANSRILKDLLRNDLKFTGLLVSDYGEIYSQNFWHRTTNDFENAVAMTLNQTSLDMSMVALDTAFIEFVLSILKKNPDLEPRLRESAKRIVKTKLKLGLYENPVPGMDLVSKVGNNDDRNVALNMARESIVLLQNDENVLPLAKDASIFLTGHSADNIGNQCGGWTKSWQGYSSNKVFPNGVSVRQGLETMVGNSSLTYHNEIFANGSLPDGALERAVELAKQHQYTIVVIGELPYAEKPGDLNNLALPEGQINYVKAFSETGTKVIVVLFQGRPRLLGSIPDHSMAIINGLLSCETAGQAMAEILYGDVNPSGRMPITYPKDPANIAIPYNHRVSTRCAYDNCEMQWNFGTGLSYTQFNYSAVTLDTTNITHAAGTVTATVTVTNVGARAGKETVMLFVIQPYRLISVPEVKKLKKFKKIELQAGESMEVSFTLTVDDLSVYVPQIGKGLLRAFENTEYVVAIKPETQCDVYVNITNNLCGSFSVDTGGGPDSARCGSSCFM</sequence>
<evidence type="ECO:0000256" key="7">
    <source>
        <dbReference type="SAM" id="SignalP"/>
    </source>
</evidence>
<evidence type="ECO:0000256" key="5">
    <source>
        <dbReference type="ARBA" id="ARBA00022801"/>
    </source>
</evidence>
<dbReference type="SUPFAM" id="SSF51445">
    <property type="entry name" value="(Trans)glycosidases"/>
    <property type="match status" value="1"/>
</dbReference>
<evidence type="ECO:0000313" key="9">
    <source>
        <dbReference type="EMBL" id="CAH0478455.1"/>
    </source>
</evidence>
<dbReference type="GO" id="GO:0009251">
    <property type="term" value="P:glucan catabolic process"/>
    <property type="evidence" value="ECO:0007669"/>
    <property type="project" value="TreeGrafter"/>
</dbReference>
<dbReference type="SUPFAM" id="SSF52279">
    <property type="entry name" value="Beta-D-glucan exohydrolase, C-terminal domain"/>
    <property type="match status" value="1"/>
</dbReference>
<dbReference type="Pfam" id="PF01915">
    <property type="entry name" value="Glyco_hydro_3_C"/>
    <property type="match status" value="1"/>
</dbReference>
<name>A0AAU9L120_9STRA</name>